<accession>A0A9P1IX53</accession>
<dbReference type="AlphaFoldDB" id="A0A9P1IX53"/>
<evidence type="ECO:0000313" key="2">
    <source>
        <dbReference type="Proteomes" id="UP001152747"/>
    </source>
</evidence>
<reference evidence="1" key="1">
    <citation type="submission" date="2022-11" db="EMBL/GenBank/DDBJ databases">
        <authorList>
            <person name="Kikuchi T."/>
        </authorList>
    </citation>
    <scope>NUCLEOTIDE SEQUENCE</scope>
    <source>
        <strain evidence="1">PS1010</strain>
    </source>
</reference>
<sequence>MPRRARNNAAITRLYGLAKRGSLEQRIRLLEELLKHPQHYGETIRYEIYHIFSNNRLTEDLRRIAAKNQDVGYDTSRFLVGKYNSNPIAVIDCMCRMQRAMRRRTAEKRTKYNFQAIEKELRDITEHDDIKVSRLSFMKVQERNEYFIRKPRNDHMEVIFMAYLKTINLYLFTANDLLTHREDFLKNLGVSANNR</sequence>
<organism evidence="1 2">
    <name type="scientific">Caenorhabditis angaria</name>
    <dbReference type="NCBI Taxonomy" id="860376"/>
    <lineage>
        <taxon>Eukaryota</taxon>
        <taxon>Metazoa</taxon>
        <taxon>Ecdysozoa</taxon>
        <taxon>Nematoda</taxon>
        <taxon>Chromadorea</taxon>
        <taxon>Rhabditida</taxon>
        <taxon>Rhabditina</taxon>
        <taxon>Rhabditomorpha</taxon>
        <taxon>Rhabditoidea</taxon>
        <taxon>Rhabditidae</taxon>
        <taxon>Peloderinae</taxon>
        <taxon>Caenorhabditis</taxon>
    </lineage>
</organism>
<dbReference type="Proteomes" id="UP001152747">
    <property type="component" value="Unassembled WGS sequence"/>
</dbReference>
<protein>
    <submittedName>
        <fullName evidence="1">Uncharacterized protein</fullName>
    </submittedName>
</protein>
<proteinExistence type="predicted"/>
<evidence type="ECO:0000313" key="1">
    <source>
        <dbReference type="EMBL" id="CAI5451018.1"/>
    </source>
</evidence>
<comment type="caution">
    <text evidence="1">The sequence shown here is derived from an EMBL/GenBank/DDBJ whole genome shotgun (WGS) entry which is preliminary data.</text>
</comment>
<name>A0A9P1IX53_9PELO</name>
<dbReference type="EMBL" id="CANHGI010000005">
    <property type="protein sequence ID" value="CAI5451018.1"/>
    <property type="molecule type" value="Genomic_DNA"/>
</dbReference>
<keyword evidence="2" id="KW-1185">Reference proteome</keyword>
<gene>
    <name evidence="1" type="ORF">CAMP_LOCUS13655</name>
</gene>